<name>A0A9D3T9H5_MEGAT</name>
<dbReference type="GO" id="GO:0000978">
    <property type="term" value="F:RNA polymerase II cis-regulatory region sequence-specific DNA binding"/>
    <property type="evidence" value="ECO:0007669"/>
    <property type="project" value="TreeGrafter"/>
</dbReference>
<feature type="region of interest" description="Disordered" evidence="1">
    <location>
        <begin position="1"/>
        <end position="51"/>
    </location>
</feature>
<protein>
    <submittedName>
        <fullName evidence="2">Uncharacterized protein</fullName>
    </submittedName>
</protein>
<feature type="compositionally biased region" description="Low complexity" evidence="1">
    <location>
        <begin position="37"/>
        <end position="51"/>
    </location>
</feature>
<dbReference type="InterPro" id="IPR050998">
    <property type="entry name" value="FOXP"/>
</dbReference>
<evidence type="ECO:0000313" key="3">
    <source>
        <dbReference type="Proteomes" id="UP001046870"/>
    </source>
</evidence>
<dbReference type="GO" id="GO:0005634">
    <property type="term" value="C:nucleus"/>
    <property type="evidence" value="ECO:0007669"/>
    <property type="project" value="TreeGrafter"/>
</dbReference>
<dbReference type="Proteomes" id="UP001046870">
    <property type="component" value="Chromosome 8"/>
</dbReference>
<proteinExistence type="predicted"/>
<evidence type="ECO:0000256" key="1">
    <source>
        <dbReference type="SAM" id="MobiDB-lite"/>
    </source>
</evidence>
<feature type="compositionally biased region" description="Polar residues" evidence="1">
    <location>
        <begin position="10"/>
        <end position="23"/>
    </location>
</feature>
<comment type="caution">
    <text evidence="2">The sequence shown here is derived from an EMBL/GenBank/DDBJ whole genome shotgun (WGS) entry which is preliminary data.</text>
</comment>
<dbReference type="EMBL" id="JAFDVH010000008">
    <property type="protein sequence ID" value="KAG7472621.1"/>
    <property type="molecule type" value="Genomic_DNA"/>
</dbReference>
<dbReference type="PANTHER" id="PTHR45796">
    <property type="entry name" value="FORKHEAD BOX P, ISOFORM C"/>
    <property type="match status" value="1"/>
</dbReference>
<dbReference type="AlphaFoldDB" id="A0A9D3T9H5"/>
<evidence type="ECO:0000313" key="2">
    <source>
        <dbReference type="EMBL" id="KAG7472621.1"/>
    </source>
</evidence>
<reference evidence="2" key="1">
    <citation type="submission" date="2021-01" db="EMBL/GenBank/DDBJ databases">
        <authorList>
            <person name="Zahm M."/>
            <person name="Roques C."/>
            <person name="Cabau C."/>
            <person name="Klopp C."/>
            <person name="Donnadieu C."/>
            <person name="Jouanno E."/>
            <person name="Lampietro C."/>
            <person name="Louis A."/>
            <person name="Herpin A."/>
            <person name="Echchiki A."/>
            <person name="Berthelot C."/>
            <person name="Parey E."/>
            <person name="Roest-Crollius H."/>
            <person name="Braasch I."/>
            <person name="Postlethwait J."/>
            <person name="Bobe J."/>
            <person name="Montfort J."/>
            <person name="Bouchez O."/>
            <person name="Begum T."/>
            <person name="Mejri S."/>
            <person name="Adams A."/>
            <person name="Chen W.-J."/>
            <person name="Guiguen Y."/>
        </authorList>
    </citation>
    <scope>NUCLEOTIDE SEQUENCE</scope>
    <source>
        <strain evidence="2">YG-15Mar2019-1</strain>
        <tissue evidence="2">Brain</tissue>
    </source>
</reference>
<sequence length="118" mass="12061">MMVESAAESIRTTSSNQNGVSSLSGQSDGAGGEGGSKSEANGEASPLDLLHLQQQQALQAARHFLLQQATGLNSSSSNEGKVPVSMAMLTPQMIMPQLQQMLTPSDSGPHAPTAAGVV</sequence>
<organism evidence="2 3">
    <name type="scientific">Megalops atlanticus</name>
    <name type="common">Tarpon</name>
    <name type="synonym">Clupea gigantea</name>
    <dbReference type="NCBI Taxonomy" id="7932"/>
    <lineage>
        <taxon>Eukaryota</taxon>
        <taxon>Metazoa</taxon>
        <taxon>Chordata</taxon>
        <taxon>Craniata</taxon>
        <taxon>Vertebrata</taxon>
        <taxon>Euteleostomi</taxon>
        <taxon>Actinopterygii</taxon>
        <taxon>Neopterygii</taxon>
        <taxon>Teleostei</taxon>
        <taxon>Elopiformes</taxon>
        <taxon>Megalopidae</taxon>
        <taxon>Megalops</taxon>
    </lineage>
</organism>
<keyword evidence="3" id="KW-1185">Reference proteome</keyword>
<dbReference type="PANTHER" id="PTHR45796:SF7">
    <property type="entry name" value="FORKHEAD BOX PROTEIN P4"/>
    <property type="match status" value="1"/>
</dbReference>
<gene>
    <name evidence="2" type="ORF">MATL_G00110660</name>
</gene>
<accession>A0A9D3T9H5</accession>
<dbReference type="GO" id="GO:0001227">
    <property type="term" value="F:DNA-binding transcription repressor activity, RNA polymerase II-specific"/>
    <property type="evidence" value="ECO:0007669"/>
    <property type="project" value="TreeGrafter"/>
</dbReference>